<feature type="compositionally biased region" description="Acidic residues" evidence="8">
    <location>
        <begin position="543"/>
        <end position="559"/>
    </location>
</feature>
<dbReference type="Gene3D" id="1.10.238.10">
    <property type="entry name" value="EF-hand"/>
    <property type="match status" value="1"/>
</dbReference>
<dbReference type="PANTHER" id="PTHR10869">
    <property type="entry name" value="PROLYL 4-HYDROXYLASE ALPHA SUBUNIT"/>
    <property type="match status" value="1"/>
</dbReference>
<dbReference type="FunCoup" id="A0A7M7GK41">
    <property type="interactions" value="445"/>
</dbReference>
<reference evidence="12" key="2">
    <citation type="submission" date="2021-01" db="UniProtKB">
        <authorList>
            <consortium name="EnsemblMetazoa"/>
        </authorList>
    </citation>
    <scope>IDENTIFICATION</scope>
</reference>
<dbReference type="InterPro" id="IPR045054">
    <property type="entry name" value="P4HA-like"/>
</dbReference>
<reference evidence="13" key="1">
    <citation type="submission" date="2015-02" db="EMBL/GenBank/DDBJ databases">
        <title>Genome sequencing for Strongylocentrotus purpuratus.</title>
        <authorList>
            <person name="Murali S."/>
            <person name="Liu Y."/>
            <person name="Vee V."/>
            <person name="English A."/>
            <person name="Wang M."/>
            <person name="Skinner E."/>
            <person name="Han Y."/>
            <person name="Muzny D.M."/>
            <person name="Worley K.C."/>
            <person name="Gibbs R.A."/>
        </authorList>
    </citation>
    <scope>NUCLEOTIDE SEQUENCE</scope>
</reference>
<feature type="compositionally biased region" description="Basic and acidic residues" evidence="8">
    <location>
        <begin position="560"/>
        <end position="572"/>
    </location>
</feature>
<feature type="compositionally biased region" description="Basic and acidic residues" evidence="8">
    <location>
        <begin position="594"/>
        <end position="623"/>
    </location>
</feature>
<dbReference type="GO" id="GO:0031418">
    <property type="term" value="F:L-ascorbic acid binding"/>
    <property type="evidence" value="ECO:0007669"/>
    <property type="project" value="UniProtKB-KW"/>
</dbReference>
<evidence type="ECO:0000256" key="4">
    <source>
        <dbReference type="ARBA" id="ARBA00022896"/>
    </source>
</evidence>
<evidence type="ECO:0000256" key="7">
    <source>
        <dbReference type="ARBA" id="ARBA00023004"/>
    </source>
</evidence>
<evidence type="ECO:0000256" key="3">
    <source>
        <dbReference type="ARBA" id="ARBA00022837"/>
    </source>
</evidence>
<evidence type="ECO:0000256" key="9">
    <source>
        <dbReference type="SAM" id="SignalP"/>
    </source>
</evidence>
<dbReference type="InterPro" id="IPR044862">
    <property type="entry name" value="Pro_4_hyd_alph_FE2OG_OXY"/>
</dbReference>
<feature type="domain" description="EF-hand" evidence="10">
    <location>
        <begin position="209"/>
        <end position="244"/>
    </location>
</feature>
<name>A0A7M7GK41_STRPU</name>
<keyword evidence="4" id="KW-0847">Vitamin C</keyword>
<evidence type="ECO:0008006" key="14">
    <source>
        <dbReference type="Google" id="ProtNLM"/>
    </source>
</evidence>
<dbReference type="Proteomes" id="UP000007110">
    <property type="component" value="Unassembled WGS sequence"/>
</dbReference>
<feature type="signal peptide" evidence="9">
    <location>
        <begin position="1"/>
        <end position="40"/>
    </location>
</feature>
<dbReference type="GeneID" id="100887892"/>
<dbReference type="PROSITE" id="PS50222">
    <property type="entry name" value="EF_HAND_2"/>
    <property type="match status" value="2"/>
</dbReference>
<feature type="domain" description="Fe2OG dioxygenase" evidence="11">
    <location>
        <begin position="345"/>
        <end position="506"/>
    </location>
</feature>
<keyword evidence="3" id="KW-0106">Calcium</keyword>
<organism evidence="12 13">
    <name type="scientific">Strongylocentrotus purpuratus</name>
    <name type="common">Purple sea urchin</name>
    <dbReference type="NCBI Taxonomy" id="7668"/>
    <lineage>
        <taxon>Eukaryota</taxon>
        <taxon>Metazoa</taxon>
        <taxon>Echinodermata</taxon>
        <taxon>Eleutherozoa</taxon>
        <taxon>Echinozoa</taxon>
        <taxon>Echinoidea</taxon>
        <taxon>Euechinoidea</taxon>
        <taxon>Echinacea</taxon>
        <taxon>Camarodonta</taxon>
        <taxon>Echinidea</taxon>
        <taxon>Strongylocentrotidae</taxon>
        <taxon>Strongylocentrotus</taxon>
    </lineage>
</organism>
<evidence type="ECO:0000259" key="11">
    <source>
        <dbReference type="PROSITE" id="PS51471"/>
    </source>
</evidence>
<dbReference type="InterPro" id="IPR006620">
    <property type="entry name" value="Pro_4_hyd_alph"/>
</dbReference>
<dbReference type="GO" id="GO:0005509">
    <property type="term" value="F:calcium ion binding"/>
    <property type="evidence" value="ECO:0007669"/>
    <property type="project" value="InterPro"/>
</dbReference>
<feature type="region of interest" description="Disordered" evidence="8">
    <location>
        <begin position="533"/>
        <end position="662"/>
    </location>
</feature>
<dbReference type="CDD" id="cd00051">
    <property type="entry name" value="EFh"/>
    <property type="match status" value="1"/>
</dbReference>
<proteinExistence type="predicted"/>
<dbReference type="Gene3D" id="2.60.120.620">
    <property type="entry name" value="q2cbj1_9rhob like domain"/>
    <property type="match status" value="1"/>
</dbReference>
<accession>A0A7M7GK41</accession>
<dbReference type="AlphaFoldDB" id="A0A7M7GK41"/>
<feature type="domain" description="EF-hand" evidence="10">
    <location>
        <begin position="249"/>
        <end position="285"/>
    </location>
</feature>
<keyword evidence="9" id="KW-0732">Signal</keyword>
<evidence type="ECO:0000313" key="12">
    <source>
        <dbReference type="EnsemblMetazoa" id="XP_003728952"/>
    </source>
</evidence>
<evidence type="ECO:0000256" key="2">
    <source>
        <dbReference type="ARBA" id="ARBA00022723"/>
    </source>
</evidence>
<keyword evidence="2" id="KW-0479">Metal-binding</keyword>
<keyword evidence="5" id="KW-0223">Dioxygenase</keyword>
<evidence type="ECO:0000256" key="1">
    <source>
        <dbReference type="ARBA" id="ARBA00001961"/>
    </source>
</evidence>
<dbReference type="InParanoid" id="A0A7M7GK41"/>
<dbReference type="OMA" id="HVERQIM"/>
<dbReference type="InterPro" id="IPR018247">
    <property type="entry name" value="EF_Hand_1_Ca_BS"/>
</dbReference>
<keyword evidence="6" id="KW-0560">Oxidoreductase</keyword>
<evidence type="ECO:0000256" key="6">
    <source>
        <dbReference type="ARBA" id="ARBA00023002"/>
    </source>
</evidence>
<dbReference type="SMART" id="SM00702">
    <property type="entry name" value="P4Hc"/>
    <property type="match status" value="1"/>
</dbReference>
<keyword evidence="13" id="KW-1185">Reference proteome</keyword>
<sequence>MTEGAARSSLIQRKCGYFLNSTMLLLVLATLLIIANYGNAADNLSGRTGDGRDGNTLRSSEDEDVEKKIFSKKPRMNSNDDADLMLTEEDVDKFDDYFVDDDDDEGFDEGVEVEDDVLDRNDDESSEEVLDEDDLWLFQYDPVEVGHVQDIEVEDGAVLKMKTLAVNPPIFEIKNFLSSEECEHVKALAVKKGLQTSLTVPEKPTLTEAEQEEAREYFGELDQDEDGFMNGTELYEAVKLFPSAQKFNLTTEHVEELIKVKLDKDGDGLLDIDEFLEADTPAMEEEIDKWFVVIGNLGENEIKRSQPRVSEQAWLDQWTTEDEVLLRLQDRVIGLTLLPSSIIQTSEHLQVVRYQPGGHYHAHYDSDELDDDLECSHTFGIEDSDEERRYRNRDDFTQKRLCRLATVLYYLNDVEEGGGTAFPVADNETFTEESLDEMPYDIYDLSSHCLKSNVVVPPEKGKAILWYNHYLDETRGWIGENRNHSLHGGCDVIKGTKWIANNWITVDNHVERQIMFHDKYYSLLDQQSGEARYTFTPPTEAGELAEGDGGATDDETETDEPLRYGDGDDFAKDGGYGSETEDTRRATEQIASDIDEKFVKRQSHVDGEDELHSYDQEKEKEGKVQNVSHRKAREKLDDSNKQSNLFSGPRKSGMEFQRNDEL</sequence>
<dbReference type="Pfam" id="PF13499">
    <property type="entry name" value="EF-hand_7"/>
    <property type="match status" value="1"/>
</dbReference>
<evidence type="ECO:0000256" key="8">
    <source>
        <dbReference type="SAM" id="MobiDB-lite"/>
    </source>
</evidence>
<feature type="chain" id="PRO_5029551086" description="Transmembrane prolyl 4-hydroxylase" evidence="9">
    <location>
        <begin position="41"/>
        <end position="662"/>
    </location>
</feature>
<dbReference type="InterPro" id="IPR002048">
    <property type="entry name" value="EF_hand_dom"/>
</dbReference>
<dbReference type="Pfam" id="PF13640">
    <property type="entry name" value="2OG-FeII_Oxy_3"/>
    <property type="match status" value="1"/>
</dbReference>
<comment type="cofactor">
    <cofactor evidence="1">
        <name>L-ascorbate</name>
        <dbReference type="ChEBI" id="CHEBI:38290"/>
    </cofactor>
</comment>
<protein>
    <recommendedName>
        <fullName evidence="14">Transmembrane prolyl 4-hydroxylase</fullName>
    </recommendedName>
</protein>
<dbReference type="RefSeq" id="XP_003728952.2">
    <property type="nucleotide sequence ID" value="XM_003728904.3"/>
</dbReference>
<dbReference type="GO" id="GO:0005506">
    <property type="term" value="F:iron ion binding"/>
    <property type="evidence" value="ECO:0007669"/>
    <property type="project" value="InterPro"/>
</dbReference>
<keyword evidence="7" id="KW-0408">Iron</keyword>
<dbReference type="KEGG" id="spu:100887892"/>
<evidence type="ECO:0000313" key="13">
    <source>
        <dbReference type="Proteomes" id="UP000007110"/>
    </source>
</evidence>
<dbReference type="InterPro" id="IPR011992">
    <property type="entry name" value="EF-hand-dom_pair"/>
</dbReference>
<dbReference type="OrthoDB" id="420380at2759"/>
<dbReference type="EnsemblMetazoa" id="XM_003728904">
    <property type="protein sequence ID" value="XP_003728952"/>
    <property type="gene ID" value="LOC100887892"/>
</dbReference>
<dbReference type="GO" id="GO:0004656">
    <property type="term" value="F:procollagen-proline 4-dioxygenase activity"/>
    <property type="evidence" value="ECO:0000318"/>
    <property type="project" value="GO_Central"/>
</dbReference>
<dbReference type="FunFam" id="2.60.120.620:FF:000008">
    <property type="entry name" value="transmembrane prolyl 4-hydroxylase"/>
    <property type="match status" value="1"/>
</dbReference>
<dbReference type="SUPFAM" id="SSF47473">
    <property type="entry name" value="EF-hand"/>
    <property type="match status" value="1"/>
</dbReference>
<evidence type="ECO:0000259" key="10">
    <source>
        <dbReference type="PROSITE" id="PS50222"/>
    </source>
</evidence>
<dbReference type="PROSITE" id="PS00018">
    <property type="entry name" value="EF_HAND_1"/>
    <property type="match status" value="2"/>
</dbReference>
<dbReference type="PROSITE" id="PS51471">
    <property type="entry name" value="FE2OG_OXY"/>
    <property type="match status" value="1"/>
</dbReference>
<feature type="region of interest" description="Disordered" evidence="8">
    <location>
        <begin position="44"/>
        <end position="67"/>
    </location>
</feature>
<evidence type="ECO:0000256" key="5">
    <source>
        <dbReference type="ARBA" id="ARBA00022964"/>
    </source>
</evidence>
<dbReference type="PANTHER" id="PTHR10869:SF246">
    <property type="entry name" value="TRANSMEMBRANE PROLYL 4-HYDROXYLASE"/>
    <property type="match status" value="1"/>
</dbReference>
<dbReference type="InterPro" id="IPR005123">
    <property type="entry name" value="Oxoglu/Fe-dep_dioxygenase_dom"/>
</dbReference>
<dbReference type="GO" id="GO:0005783">
    <property type="term" value="C:endoplasmic reticulum"/>
    <property type="evidence" value="ECO:0000318"/>
    <property type="project" value="GO_Central"/>
</dbReference>